<proteinExistence type="predicted"/>
<feature type="domain" description="AB hydrolase-1" evidence="1">
    <location>
        <begin position="21"/>
        <end position="256"/>
    </location>
</feature>
<dbReference type="SUPFAM" id="SSF53474">
    <property type="entry name" value="alpha/beta-Hydrolases"/>
    <property type="match status" value="1"/>
</dbReference>
<dbReference type="EMBL" id="BAAASR010000006">
    <property type="protein sequence ID" value="GAA2482686.1"/>
    <property type="molecule type" value="Genomic_DNA"/>
</dbReference>
<evidence type="ECO:0000313" key="2">
    <source>
        <dbReference type="EMBL" id="GAA2482686.1"/>
    </source>
</evidence>
<organism evidence="2 3">
    <name type="scientific">Streptomyces gobitricini</name>
    <dbReference type="NCBI Taxonomy" id="68211"/>
    <lineage>
        <taxon>Bacteria</taxon>
        <taxon>Bacillati</taxon>
        <taxon>Actinomycetota</taxon>
        <taxon>Actinomycetes</taxon>
        <taxon>Kitasatosporales</taxon>
        <taxon>Streptomycetaceae</taxon>
        <taxon>Streptomyces</taxon>
    </lineage>
</organism>
<evidence type="ECO:0000259" key="1">
    <source>
        <dbReference type="Pfam" id="PF00561"/>
    </source>
</evidence>
<dbReference type="GO" id="GO:0016787">
    <property type="term" value="F:hydrolase activity"/>
    <property type="evidence" value="ECO:0007669"/>
    <property type="project" value="UniProtKB-KW"/>
</dbReference>
<dbReference type="InterPro" id="IPR050266">
    <property type="entry name" value="AB_hydrolase_sf"/>
</dbReference>
<keyword evidence="2" id="KW-0378">Hydrolase</keyword>
<dbReference type="InterPro" id="IPR029058">
    <property type="entry name" value="AB_hydrolase_fold"/>
</dbReference>
<dbReference type="Pfam" id="PF00561">
    <property type="entry name" value="Abhydrolase_1"/>
    <property type="match status" value="1"/>
</dbReference>
<dbReference type="PRINTS" id="PR00111">
    <property type="entry name" value="ABHYDROLASE"/>
</dbReference>
<dbReference type="RefSeq" id="WP_344357248.1">
    <property type="nucleotide sequence ID" value="NZ_BAAASR010000006.1"/>
</dbReference>
<keyword evidence="3" id="KW-1185">Reference proteome</keyword>
<dbReference type="Gene3D" id="3.40.50.1820">
    <property type="entry name" value="alpha/beta hydrolase"/>
    <property type="match status" value="1"/>
</dbReference>
<dbReference type="Proteomes" id="UP001499942">
    <property type="component" value="Unassembled WGS sequence"/>
</dbReference>
<gene>
    <name evidence="2" type="ORF">GCM10010393_11720</name>
</gene>
<dbReference type="PANTHER" id="PTHR43798">
    <property type="entry name" value="MONOACYLGLYCEROL LIPASE"/>
    <property type="match status" value="1"/>
</dbReference>
<sequence length="289" mass="31884">MPEVALAQGTIHYRDTGEGEPVLFLHGYLMDGRLWDPVVDRLTPRFRCIRPDLPLGAHRTPLNPDTDLSLPGIAHLVANLLAGLDLREVTLVGNDMGAGLAQIVAANHPERIGRLVLTDGECFDNCPPAWFRPLVPASRVPGLLTLAFQSLRLRAARRLPCAYGWLTKRALPDDLIDEWVEAFFGDPGVRHDCVKVTRDFVPAALLDAARRLTSFDKPALIAFAPEDRLFPFEHAERLTAMLPDARLEAVPDSLTWVMRDQPELISALIGEFIRSTPTDRAAPADADPA</sequence>
<name>A0ABN3LEQ4_9ACTN</name>
<accession>A0ABN3LEQ4</accession>
<dbReference type="InterPro" id="IPR000073">
    <property type="entry name" value="AB_hydrolase_1"/>
</dbReference>
<reference evidence="2 3" key="1">
    <citation type="journal article" date="2019" name="Int. J. Syst. Evol. Microbiol.">
        <title>The Global Catalogue of Microorganisms (GCM) 10K type strain sequencing project: providing services to taxonomists for standard genome sequencing and annotation.</title>
        <authorList>
            <consortium name="The Broad Institute Genomics Platform"/>
            <consortium name="The Broad Institute Genome Sequencing Center for Infectious Disease"/>
            <person name="Wu L."/>
            <person name="Ma J."/>
        </authorList>
    </citation>
    <scope>NUCLEOTIDE SEQUENCE [LARGE SCALE GENOMIC DNA]</scope>
    <source>
        <strain evidence="2 3">JCM 5062</strain>
    </source>
</reference>
<evidence type="ECO:0000313" key="3">
    <source>
        <dbReference type="Proteomes" id="UP001499942"/>
    </source>
</evidence>
<comment type="caution">
    <text evidence="2">The sequence shown here is derived from an EMBL/GenBank/DDBJ whole genome shotgun (WGS) entry which is preliminary data.</text>
</comment>
<protein>
    <submittedName>
        <fullName evidence="2">Alpha/beta fold hydrolase</fullName>
    </submittedName>
</protein>